<proteinExistence type="predicted"/>
<dbReference type="EMBL" id="CAJVPZ010018449">
    <property type="protein sequence ID" value="CAG8688047.1"/>
    <property type="molecule type" value="Genomic_DNA"/>
</dbReference>
<evidence type="ECO:0000313" key="1">
    <source>
        <dbReference type="EMBL" id="CAG8688047.1"/>
    </source>
</evidence>
<name>A0A9N9ENY5_9GLOM</name>
<gene>
    <name evidence="1" type="ORF">RFULGI_LOCUS9870</name>
</gene>
<dbReference type="OrthoDB" id="2357400at2759"/>
<reference evidence="1" key="1">
    <citation type="submission" date="2021-06" db="EMBL/GenBank/DDBJ databases">
        <authorList>
            <person name="Kallberg Y."/>
            <person name="Tangrot J."/>
            <person name="Rosling A."/>
        </authorList>
    </citation>
    <scope>NUCLEOTIDE SEQUENCE</scope>
    <source>
        <strain evidence="1">IN212</strain>
    </source>
</reference>
<sequence>MDVSIQIRNYIIENNLLTVPQLYENIKNEKLMDFYISHGIKFIIADNQLESARLYLENNSSFKLLYQDQYMLAFVTPLLFLLSNKYLKMNGTQDVKTILMDKDHEHLTAASRIWTEAKIQLYYWHVICPIKKKLTSTGITHNYYDSYNAHSLCSIIDPTWQPDRRSHAMINCTNQEQLLNERDKVYCKKNFYKKILQLIQVHFLWHPMIPIKCLPNLLNINQIWIKSIKEQYTFCYQNDLKHVWAYLWSEWYHPEAWKLWARASSSQLNILRTMMTIKTIVYNDDPQVDNQEISIEIINSNENQNVSIVNLDENQDIDIDVNNQDIILYQT</sequence>
<feature type="non-terminal residue" evidence="1">
    <location>
        <position position="1"/>
    </location>
</feature>
<keyword evidence="2" id="KW-1185">Reference proteome</keyword>
<comment type="caution">
    <text evidence="1">The sequence shown here is derived from an EMBL/GenBank/DDBJ whole genome shotgun (WGS) entry which is preliminary data.</text>
</comment>
<dbReference type="Proteomes" id="UP000789396">
    <property type="component" value="Unassembled WGS sequence"/>
</dbReference>
<dbReference type="AlphaFoldDB" id="A0A9N9ENY5"/>
<accession>A0A9N9ENY5</accession>
<protein>
    <submittedName>
        <fullName evidence="1">18192_t:CDS:1</fullName>
    </submittedName>
</protein>
<organism evidence="1 2">
    <name type="scientific">Racocetra fulgida</name>
    <dbReference type="NCBI Taxonomy" id="60492"/>
    <lineage>
        <taxon>Eukaryota</taxon>
        <taxon>Fungi</taxon>
        <taxon>Fungi incertae sedis</taxon>
        <taxon>Mucoromycota</taxon>
        <taxon>Glomeromycotina</taxon>
        <taxon>Glomeromycetes</taxon>
        <taxon>Diversisporales</taxon>
        <taxon>Gigasporaceae</taxon>
        <taxon>Racocetra</taxon>
    </lineage>
</organism>
<evidence type="ECO:0000313" key="2">
    <source>
        <dbReference type="Proteomes" id="UP000789396"/>
    </source>
</evidence>